<proteinExistence type="predicted"/>
<feature type="transmembrane region" description="Helical" evidence="3">
    <location>
        <begin position="603"/>
        <end position="624"/>
    </location>
</feature>
<feature type="coiled-coil region" evidence="1">
    <location>
        <begin position="670"/>
        <end position="697"/>
    </location>
</feature>
<evidence type="ECO:0000259" key="4">
    <source>
        <dbReference type="Pfam" id="PF23868"/>
    </source>
</evidence>
<dbReference type="EMBL" id="CP141883">
    <property type="protein sequence ID" value="WRT65407.1"/>
    <property type="molecule type" value="Genomic_DNA"/>
</dbReference>
<keyword evidence="3" id="KW-0472">Membrane</keyword>
<evidence type="ECO:0000256" key="3">
    <source>
        <dbReference type="SAM" id="Phobius"/>
    </source>
</evidence>
<dbReference type="InterPro" id="IPR056196">
    <property type="entry name" value="Mmc1_C"/>
</dbReference>
<keyword evidence="3" id="KW-1133">Transmembrane helix</keyword>
<sequence>MSIARLARSTPHSTAGRSIGVSLRPGTRFLQTCPSSTPHIRNLSTSFARYQLPQVRQYASAATATASLESSEAIPVFSEVGTRKIPVLGAETLIPVLQDIQQLLDNDIGGDDLWSRRVEDVIEDLQSERRGRIAVIGDDLAAPKDVVSALLQDPLADSEETRRALLDRHEGSNIETFQISHGLSPRRESQALTLSSSWLQLTGFDVIELNAKKPEDTISSLLPTETLLVVLDPIRLIDTPQLSSILPLALSKGSVHFAINGHLPPNTSQSSIETKFRDQLAKIKVDSLQDDIPFNPSSISVSFVNSEKALNALEALSAALQDHGPSTSSAKTRAFETFQNQFLASYIGPLQTSLLTSVQTISEPQITTARQTAALTMSHVENVISSDRDIVKNAIHTVTELRRGAQQGASKAKHLSVASRGIEGGLVEGSVEYDTDKIKTGLEEKFLGRLSWLGLIGRTRVDDIQFELGDYLNNEFGVELEKQIIFETGKLSNLQFTLDSNSDHIIRQLQSTHPSNSTSPTPNSTHPFTSPLLLNHLSTLSLSIPPLSPASLTTPIIIRRRQLLTQSIPRLHTSAQRALLTTYATSLLGVSSSWMSFVPPISLTSASTAIGLGILSIVASLALGQRLWGRAQRKFWRDWKRITGMMKGDLETRFDTALRTQVLAKPLSAAEGLEKLIERRERRLDELQDQINQISKRI</sequence>
<organism evidence="5 6">
    <name type="scientific">Kwoniella shivajii</name>
    <dbReference type="NCBI Taxonomy" id="564305"/>
    <lineage>
        <taxon>Eukaryota</taxon>
        <taxon>Fungi</taxon>
        <taxon>Dikarya</taxon>
        <taxon>Basidiomycota</taxon>
        <taxon>Agaricomycotina</taxon>
        <taxon>Tremellomycetes</taxon>
        <taxon>Tremellales</taxon>
        <taxon>Cryptococcaceae</taxon>
        <taxon>Kwoniella</taxon>
    </lineage>
</organism>
<dbReference type="GeneID" id="87954481"/>
<gene>
    <name evidence="5" type="ORF">IL334_002350</name>
</gene>
<dbReference type="Pfam" id="PF23868">
    <property type="entry name" value="Mmc1_C"/>
    <property type="match status" value="1"/>
</dbReference>
<feature type="domain" description="Mmc1 C-terminal" evidence="4">
    <location>
        <begin position="437"/>
        <end position="637"/>
    </location>
</feature>
<keyword evidence="3" id="KW-0812">Transmembrane</keyword>
<protein>
    <recommendedName>
        <fullName evidence="4">Mmc1 C-terminal domain-containing protein</fullName>
    </recommendedName>
</protein>
<evidence type="ECO:0000256" key="2">
    <source>
        <dbReference type="SAM" id="MobiDB-lite"/>
    </source>
</evidence>
<dbReference type="RefSeq" id="XP_062790147.1">
    <property type="nucleotide sequence ID" value="XM_062934096.1"/>
</dbReference>
<keyword evidence="1" id="KW-0175">Coiled coil</keyword>
<evidence type="ECO:0000256" key="1">
    <source>
        <dbReference type="SAM" id="Coils"/>
    </source>
</evidence>
<dbReference type="PANTHER" id="PTHR38644:SF1">
    <property type="entry name" value="EXPRESSED PROTEIN"/>
    <property type="match status" value="1"/>
</dbReference>
<dbReference type="PANTHER" id="PTHR38644">
    <property type="entry name" value="EXPRESSED PROTEIN"/>
    <property type="match status" value="1"/>
</dbReference>
<name>A0ABZ1CUI0_9TREE</name>
<dbReference type="Proteomes" id="UP001329825">
    <property type="component" value="Chromosome 3"/>
</dbReference>
<evidence type="ECO:0000313" key="6">
    <source>
        <dbReference type="Proteomes" id="UP001329825"/>
    </source>
</evidence>
<keyword evidence="6" id="KW-1185">Reference proteome</keyword>
<accession>A0ABZ1CUI0</accession>
<reference evidence="5 6" key="1">
    <citation type="submission" date="2024-01" db="EMBL/GenBank/DDBJ databases">
        <title>Comparative genomics of Cryptococcus and Kwoniella reveals pathogenesis evolution and contrasting modes of karyotype evolution via chromosome fusion or intercentromeric recombination.</title>
        <authorList>
            <person name="Coelho M.A."/>
            <person name="David-Palma M."/>
            <person name="Shea T."/>
            <person name="Bowers K."/>
            <person name="McGinley-Smith S."/>
            <person name="Mohammad A.W."/>
            <person name="Gnirke A."/>
            <person name="Yurkov A.M."/>
            <person name="Nowrousian M."/>
            <person name="Sun S."/>
            <person name="Cuomo C.A."/>
            <person name="Heitman J."/>
        </authorList>
    </citation>
    <scope>NUCLEOTIDE SEQUENCE [LARGE SCALE GENOMIC DNA]</scope>
    <source>
        <strain evidence="5">CBS 11374</strain>
    </source>
</reference>
<evidence type="ECO:0000313" key="5">
    <source>
        <dbReference type="EMBL" id="WRT65407.1"/>
    </source>
</evidence>
<feature type="region of interest" description="Disordered" evidence="2">
    <location>
        <begin position="1"/>
        <end position="20"/>
    </location>
</feature>